<organism evidence="3 4">
    <name type="scientific">Marispirochaeta aestuarii</name>
    <dbReference type="NCBI Taxonomy" id="1963862"/>
    <lineage>
        <taxon>Bacteria</taxon>
        <taxon>Pseudomonadati</taxon>
        <taxon>Spirochaetota</taxon>
        <taxon>Spirochaetia</taxon>
        <taxon>Spirochaetales</taxon>
        <taxon>Spirochaetaceae</taxon>
        <taxon>Marispirochaeta</taxon>
    </lineage>
</organism>
<keyword evidence="1" id="KW-0812">Transmembrane</keyword>
<dbReference type="Pfam" id="PF01970">
    <property type="entry name" value="TctA"/>
    <property type="match status" value="1"/>
</dbReference>
<dbReference type="OrthoDB" id="359531at2"/>
<dbReference type="Proteomes" id="UP000192343">
    <property type="component" value="Unassembled WGS sequence"/>
</dbReference>
<evidence type="ECO:0000313" key="4">
    <source>
        <dbReference type="Proteomes" id="UP000192343"/>
    </source>
</evidence>
<dbReference type="STRING" id="1963862.B4O97_06095"/>
<protein>
    <submittedName>
        <fullName evidence="3">C4-dicarboxylate ABC transporter permease</fullName>
    </submittedName>
</protein>
<feature type="transmembrane region" description="Helical" evidence="1">
    <location>
        <begin position="197"/>
        <end position="218"/>
    </location>
</feature>
<gene>
    <name evidence="3" type="ORF">B4O97_06095</name>
</gene>
<feature type="transmembrane region" description="Helical" evidence="1">
    <location>
        <begin position="20"/>
        <end position="46"/>
    </location>
</feature>
<dbReference type="InterPro" id="IPR002823">
    <property type="entry name" value="DUF112_TM"/>
</dbReference>
<feature type="transmembrane region" description="Helical" evidence="1">
    <location>
        <begin position="58"/>
        <end position="79"/>
    </location>
</feature>
<evidence type="ECO:0000259" key="2">
    <source>
        <dbReference type="Pfam" id="PF01970"/>
    </source>
</evidence>
<reference evidence="3 4" key="1">
    <citation type="submission" date="2017-03" db="EMBL/GenBank/DDBJ databases">
        <title>Draft Genome sequence of Marispirochaeta sp. strain JC444.</title>
        <authorList>
            <person name="Shivani Y."/>
            <person name="Subhash Y."/>
            <person name="Sasikala C."/>
            <person name="Ramana C."/>
        </authorList>
    </citation>
    <scope>NUCLEOTIDE SEQUENCE [LARGE SCALE GENOMIC DNA]</scope>
    <source>
        <strain evidence="3 4">JC444</strain>
    </source>
</reference>
<feature type="transmembrane region" description="Helical" evidence="1">
    <location>
        <begin position="106"/>
        <end position="132"/>
    </location>
</feature>
<feature type="transmembrane region" description="Helical" evidence="1">
    <location>
        <begin position="354"/>
        <end position="377"/>
    </location>
</feature>
<proteinExistence type="predicted"/>
<feature type="transmembrane region" description="Helical" evidence="1">
    <location>
        <begin position="144"/>
        <end position="177"/>
    </location>
</feature>
<dbReference type="EMBL" id="MWQY01000005">
    <property type="protein sequence ID" value="ORC36633.1"/>
    <property type="molecule type" value="Genomic_DNA"/>
</dbReference>
<keyword evidence="4" id="KW-1185">Reference proteome</keyword>
<comment type="caution">
    <text evidence="3">The sequence shown here is derived from an EMBL/GenBank/DDBJ whole genome shotgun (WGS) entry which is preliminary data.</text>
</comment>
<name>A0A1Y1S0C2_9SPIO</name>
<dbReference type="PANTHER" id="PTHR35342">
    <property type="entry name" value="TRICARBOXYLIC TRANSPORT PROTEIN"/>
    <property type="match status" value="1"/>
</dbReference>
<keyword evidence="1" id="KW-0472">Membrane</keyword>
<dbReference type="PANTHER" id="PTHR35342:SF5">
    <property type="entry name" value="TRICARBOXYLIC TRANSPORT PROTEIN"/>
    <property type="match status" value="1"/>
</dbReference>
<dbReference type="AlphaFoldDB" id="A0A1Y1S0C2"/>
<dbReference type="RefSeq" id="WP_083049205.1">
    <property type="nucleotide sequence ID" value="NZ_MWQY01000005.1"/>
</dbReference>
<sequence>MEAILSGLELLLQPLPLLMLFSGVIGGIVVGALPGLTATMGVAILVPFSFGMEPVPGLLMLLGLYAGAIYGGSVAAILINTPGTPSAAATILDGTPLFNKGEAGRAIGMATFASVFGGIGSAIFLVTLAPLLSRFALAFSAPEYFALAVLGITIIGSISSGSLAKGLLSGCIGLIIATIGMDPIQGYTRYTFGTVNLMGGVPFIPALIGLFAVSEAITQFERLIEPIKEEVNLKKLIPSFSDIKRVMRTMLKSTVIGTFVGALPGAGGDIASFVCYNEAQRSSKHPETFGTGEIEGVAAAETGNNASTGGALIPTLSLGVPGDSVTAIIIGALMVQGLRPGPLLFRDHLDIVNALFIGFIAANVFFGIFGLMMAGFLSKLIMISKRSLIPIIMVLAIVGSFAMQNNIFDIFLMLLLGIFGYLVRKINVPLGPIVLALILGPMVEENFRKSLVMSYGDYSVFFVRPISAVLLLLALISVITTIVRERKGKHLPGTE</sequence>
<evidence type="ECO:0000256" key="1">
    <source>
        <dbReference type="SAM" id="Phobius"/>
    </source>
</evidence>
<feature type="transmembrane region" description="Helical" evidence="1">
    <location>
        <begin position="389"/>
        <end position="419"/>
    </location>
</feature>
<feature type="domain" description="DUF112" evidence="2">
    <location>
        <begin position="17"/>
        <end position="435"/>
    </location>
</feature>
<feature type="transmembrane region" description="Helical" evidence="1">
    <location>
        <begin position="426"/>
        <end position="443"/>
    </location>
</feature>
<evidence type="ECO:0000313" key="3">
    <source>
        <dbReference type="EMBL" id="ORC36633.1"/>
    </source>
</evidence>
<accession>A0A1Y1S0C2</accession>
<feature type="transmembrane region" description="Helical" evidence="1">
    <location>
        <begin position="463"/>
        <end position="483"/>
    </location>
</feature>
<keyword evidence="1" id="KW-1133">Transmembrane helix</keyword>